<dbReference type="RefSeq" id="WP_249286410.1">
    <property type="nucleotide sequence ID" value="NZ_JACRWC010000039.1"/>
</dbReference>
<dbReference type="InterPro" id="IPR032340">
    <property type="entry name" value="DUF4860"/>
</dbReference>
<keyword evidence="2" id="KW-1185">Reference proteome</keyword>
<protein>
    <submittedName>
        <fullName evidence="1">DUF4860 domain-containing protein</fullName>
    </submittedName>
</protein>
<dbReference type="Pfam" id="PF16152">
    <property type="entry name" value="DUF4860"/>
    <property type="match status" value="1"/>
</dbReference>
<dbReference type="EMBL" id="JACRWC010000039">
    <property type="protein sequence ID" value="MBC5998903.1"/>
    <property type="molecule type" value="Genomic_DNA"/>
</dbReference>
<organism evidence="1 2">
    <name type="scientific">Lentihominibacter faecis</name>
    <dbReference type="NCBI Taxonomy" id="2764712"/>
    <lineage>
        <taxon>Bacteria</taxon>
        <taxon>Bacillati</taxon>
        <taxon>Bacillota</taxon>
        <taxon>Clostridia</taxon>
        <taxon>Peptostreptococcales</taxon>
        <taxon>Anaerovoracaceae</taxon>
        <taxon>Lentihominibacter</taxon>
    </lineage>
</organism>
<gene>
    <name evidence="1" type="ORF">H8876_02665</name>
</gene>
<evidence type="ECO:0000313" key="1">
    <source>
        <dbReference type="EMBL" id="MBC5998903.1"/>
    </source>
</evidence>
<dbReference type="PROSITE" id="PS51257">
    <property type="entry name" value="PROKAR_LIPOPROTEIN"/>
    <property type="match status" value="1"/>
</dbReference>
<comment type="caution">
    <text evidence="1">The sequence shown here is derived from an EMBL/GenBank/DDBJ whole genome shotgun (WGS) entry which is preliminary data.</text>
</comment>
<dbReference type="AlphaFoldDB" id="A0A923NA20"/>
<sequence length="161" mass="17315">MKISRKKSHMLLVVVVAGIFAAASACLAVLGVFIYRTAASDQSQQDLSYASEYLQKQARSCSDAGDLRIATLSGQISALVLSERKNGEDRELWIFVEDGYLRSASVKSGETVSAKDGKKITPLRSMDPRVIGSDLLEISMRSESASAVCRVWIPGIGGGNE</sequence>
<name>A0A923NA20_9FIRM</name>
<reference evidence="1" key="1">
    <citation type="submission" date="2020-08" db="EMBL/GenBank/DDBJ databases">
        <authorList>
            <person name="Liu C."/>
            <person name="Sun Q."/>
        </authorList>
    </citation>
    <scope>NUCLEOTIDE SEQUENCE</scope>
    <source>
        <strain evidence="1">BX16</strain>
    </source>
</reference>
<dbReference type="Proteomes" id="UP000644115">
    <property type="component" value="Unassembled WGS sequence"/>
</dbReference>
<proteinExistence type="predicted"/>
<accession>A0A923NA20</accession>
<evidence type="ECO:0000313" key="2">
    <source>
        <dbReference type="Proteomes" id="UP000644115"/>
    </source>
</evidence>